<dbReference type="InterPro" id="IPR044254">
    <property type="entry name" value="At4g02110-like"/>
</dbReference>
<dbReference type="Gene3D" id="3.40.50.10190">
    <property type="entry name" value="BRCT domain"/>
    <property type="match status" value="1"/>
</dbReference>
<gene>
    <name evidence="1" type="ORF">QJS10_CPB17g01138</name>
</gene>
<reference evidence="1" key="2">
    <citation type="submission" date="2023-06" db="EMBL/GenBank/DDBJ databases">
        <authorList>
            <person name="Ma L."/>
            <person name="Liu K.-W."/>
            <person name="Li Z."/>
            <person name="Hsiao Y.-Y."/>
            <person name="Qi Y."/>
            <person name="Fu T."/>
            <person name="Tang G."/>
            <person name="Zhang D."/>
            <person name="Sun W.-H."/>
            <person name="Liu D.-K."/>
            <person name="Li Y."/>
            <person name="Chen G.-Z."/>
            <person name="Liu X.-D."/>
            <person name="Liao X.-Y."/>
            <person name="Jiang Y.-T."/>
            <person name="Yu X."/>
            <person name="Hao Y."/>
            <person name="Huang J."/>
            <person name="Zhao X.-W."/>
            <person name="Ke S."/>
            <person name="Chen Y.-Y."/>
            <person name="Wu W.-L."/>
            <person name="Hsu J.-L."/>
            <person name="Lin Y.-F."/>
            <person name="Huang M.-D."/>
            <person name="Li C.-Y."/>
            <person name="Huang L."/>
            <person name="Wang Z.-W."/>
            <person name="Zhao X."/>
            <person name="Zhong W.-Y."/>
            <person name="Peng D.-H."/>
            <person name="Ahmad S."/>
            <person name="Lan S."/>
            <person name="Zhang J.-S."/>
            <person name="Tsai W.-C."/>
            <person name="Van De Peer Y."/>
            <person name="Liu Z.-J."/>
        </authorList>
    </citation>
    <scope>NUCLEOTIDE SEQUENCE</scope>
    <source>
        <strain evidence="1">CP</strain>
        <tissue evidence="1">Leaves</tissue>
    </source>
</reference>
<dbReference type="AlphaFoldDB" id="A0AAV9CUS7"/>
<evidence type="ECO:0000313" key="2">
    <source>
        <dbReference type="Proteomes" id="UP001180020"/>
    </source>
</evidence>
<name>A0AAV9CUS7_ACOCL</name>
<proteinExistence type="predicted"/>
<comment type="caution">
    <text evidence="1">The sequence shown here is derived from an EMBL/GenBank/DDBJ whole genome shotgun (WGS) entry which is preliminary data.</text>
</comment>
<protein>
    <submittedName>
        <fullName evidence="1">BRCT domain-containing protein</fullName>
    </submittedName>
</protein>
<accession>A0AAV9CUS7</accession>
<dbReference type="PANTHER" id="PTHR47181">
    <property type="entry name" value="BRCA1 C TERMINUS DOMAIN CONTAINING PROTEIN, EXPRESSED"/>
    <property type="match status" value="1"/>
</dbReference>
<dbReference type="EMBL" id="JAUJYO010000017">
    <property type="protein sequence ID" value="KAK1292404.1"/>
    <property type="molecule type" value="Genomic_DNA"/>
</dbReference>
<evidence type="ECO:0000313" key="1">
    <source>
        <dbReference type="EMBL" id="KAK1292404.1"/>
    </source>
</evidence>
<dbReference type="SUPFAM" id="SSF52113">
    <property type="entry name" value="BRCT domain"/>
    <property type="match status" value="1"/>
</dbReference>
<organism evidence="1 2">
    <name type="scientific">Acorus calamus</name>
    <name type="common">Sweet flag</name>
    <dbReference type="NCBI Taxonomy" id="4465"/>
    <lineage>
        <taxon>Eukaryota</taxon>
        <taxon>Viridiplantae</taxon>
        <taxon>Streptophyta</taxon>
        <taxon>Embryophyta</taxon>
        <taxon>Tracheophyta</taxon>
        <taxon>Spermatophyta</taxon>
        <taxon>Magnoliopsida</taxon>
        <taxon>Liliopsida</taxon>
        <taxon>Acoraceae</taxon>
        <taxon>Acorus</taxon>
    </lineage>
</organism>
<sequence>MSTSDHSKSIFDGVRFVLSGFDSVSEAQYRSELVNGGGTDVGRYDPTCTHVIVSGRVHETLKRVVKAGDGVILATSPPYTRFLSSGVDFAIVSPGMLRVDSWVQEFLRHEIPCVVPDYLVEYVCKPGYSLERHVLYDTHAWAEKSFANMLSRSEEIVEPTLPSEQAEEDISCVLWIS</sequence>
<reference evidence="1" key="1">
    <citation type="journal article" date="2023" name="Nat. Commun.">
        <title>Diploid and tetraploid genomes of Acorus and the evolution of monocots.</title>
        <authorList>
            <person name="Ma L."/>
            <person name="Liu K.W."/>
            <person name="Li Z."/>
            <person name="Hsiao Y.Y."/>
            <person name="Qi Y."/>
            <person name="Fu T."/>
            <person name="Tang G.D."/>
            <person name="Zhang D."/>
            <person name="Sun W.H."/>
            <person name="Liu D.K."/>
            <person name="Li Y."/>
            <person name="Chen G.Z."/>
            <person name="Liu X.D."/>
            <person name="Liao X.Y."/>
            <person name="Jiang Y.T."/>
            <person name="Yu X."/>
            <person name="Hao Y."/>
            <person name="Huang J."/>
            <person name="Zhao X.W."/>
            <person name="Ke S."/>
            <person name="Chen Y.Y."/>
            <person name="Wu W.L."/>
            <person name="Hsu J.L."/>
            <person name="Lin Y.F."/>
            <person name="Huang M.D."/>
            <person name="Li C.Y."/>
            <person name="Huang L."/>
            <person name="Wang Z.W."/>
            <person name="Zhao X."/>
            <person name="Zhong W.Y."/>
            <person name="Peng D.H."/>
            <person name="Ahmad S."/>
            <person name="Lan S."/>
            <person name="Zhang J.S."/>
            <person name="Tsai W.C."/>
            <person name="Van de Peer Y."/>
            <person name="Liu Z.J."/>
        </authorList>
    </citation>
    <scope>NUCLEOTIDE SEQUENCE</scope>
    <source>
        <strain evidence="1">CP</strain>
    </source>
</reference>
<dbReference type="InterPro" id="IPR036420">
    <property type="entry name" value="BRCT_dom_sf"/>
</dbReference>
<keyword evidence="2" id="KW-1185">Reference proteome</keyword>
<dbReference type="Proteomes" id="UP001180020">
    <property type="component" value="Unassembled WGS sequence"/>
</dbReference>
<dbReference type="PANTHER" id="PTHR47181:SF2">
    <property type="entry name" value="BRCA1 C TERMINUS DOMAIN CONTAINING PROTEIN, EXPRESSED"/>
    <property type="match status" value="1"/>
</dbReference>